<comment type="caution">
    <text evidence="10">The sequence shown here is derived from an EMBL/GenBank/DDBJ whole genome shotgun (WGS) entry which is preliminary data.</text>
</comment>
<dbReference type="AlphaFoldDB" id="A0A507D0J2"/>
<dbReference type="GO" id="GO:0005737">
    <property type="term" value="C:cytoplasm"/>
    <property type="evidence" value="ECO:0007669"/>
    <property type="project" value="TreeGrafter"/>
</dbReference>
<evidence type="ECO:0000256" key="6">
    <source>
        <dbReference type="ARBA" id="ARBA00022741"/>
    </source>
</evidence>
<evidence type="ECO:0000256" key="2">
    <source>
        <dbReference type="ARBA" id="ARBA00012286"/>
    </source>
</evidence>
<dbReference type="PANTHER" id="PTHR11587:SF2">
    <property type="entry name" value="ARGININOSUCCINATE SYNTHASE"/>
    <property type="match status" value="1"/>
</dbReference>
<dbReference type="GO" id="GO:0004055">
    <property type="term" value="F:argininosuccinate synthase activity"/>
    <property type="evidence" value="ECO:0007669"/>
    <property type="project" value="UniProtKB-EC"/>
</dbReference>
<dbReference type="Pfam" id="PF20979">
    <property type="entry name" value="Arginosuc_syn_C"/>
    <property type="match status" value="1"/>
</dbReference>
<dbReference type="STRING" id="286115.A0A507D0J2"/>
<evidence type="ECO:0000256" key="3">
    <source>
        <dbReference type="ARBA" id="ARBA00022571"/>
    </source>
</evidence>
<dbReference type="Proteomes" id="UP000317494">
    <property type="component" value="Unassembled WGS sequence"/>
</dbReference>
<dbReference type="GO" id="GO:0000053">
    <property type="term" value="P:argininosuccinate metabolic process"/>
    <property type="evidence" value="ECO:0007669"/>
    <property type="project" value="TreeGrafter"/>
</dbReference>
<keyword evidence="3" id="KW-0055">Arginine biosynthesis</keyword>
<dbReference type="SUPFAM" id="SSF69864">
    <property type="entry name" value="Argininosuccinate synthetase, C-terminal domain"/>
    <property type="match status" value="1"/>
</dbReference>
<dbReference type="GO" id="GO:0006526">
    <property type="term" value="P:L-arginine biosynthetic process"/>
    <property type="evidence" value="ECO:0007669"/>
    <property type="project" value="UniProtKB-UniPathway"/>
</dbReference>
<evidence type="ECO:0000259" key="9">
    <source>
        <dbReference type="Pfam" id="PF20979"/>
    </source>
</evidence>
<reference evidence="10 11" key="1">
    <citation type="journal article" date="2019" name="Sci. Rep.">
        <title>Comparative genomics of chytrid fungi reveal insights into the obligate biotrophic and pathogenic lifestyle of Synchytrium endobioticum.</title>
        <authorList>
            <person name="van de Vossenberg B.T.L.H."/>
            <person name="Warris S."/>
            <person name="Nguyen H.D.T."/>
            <person name="van Gent-Pelzer M.P.E."/>
            <person name="Joly D.L."/>
            <person name="van de Geest H.C."/>
            <person name="Bonants P.J.M."/>
            <person name="Smith D.S."/>
            <person name="Levesque C.A."/>
            <person name="van der Lee T.A.J."/>
        </authorList>
    </citation>
    <scope>NUCLEOTIDE SEQUENCE [LARGE SCALE GENOMIC DNA]</scope>
    <source>
        <strain evidence="10 11">MB42</strain>
    </source>
</reference>
<keyword evidence="4" id="KW-0436">Ligase</keyword>
<dbReference type="PANTHER" id="PTHR11587">
    <property type="entry name" value="ARGININOSUCCINATE SYNTHASE"/>
    <property type="match status" value="1"/>
</dbReference>
<keyword evidence="11" id="KW-1185">Reference proteome</keyword>
<keyword evidence="8" id="KW-0812">Transmembrane</keyword>
<keyword evidence="8" id="KW-1133">Transmembrane helix</keyword>
<dbReference type="GO" id="GO:0000050">
    <property type="term" value="P:urea cycle"/>
    <property type="evidence" value="ECO:0007669"/>
    <property type="project" value="TreeGrafter"/>
</dbReference>
<protein>
    <recommendedName>
        <fullName evidence="2">argininosuccinate synthase</fullName>
        <ecNumber evidence="2">6.3.4.5</ecNumber>
    </recommendedName>
</protein>
<keyword evidence="8" id="KW-0472">Membrane</keyword>
<evidence type="ECO:0000256" key="5">
    <source>
        <dbReference type="ARBA" id="ARBA00022605"/>
    </source>
</evidence>
<gene>
    <name evidence="10" type="primary">ARG1B</name>
    <name evidence="10" type="ORF">SeMB42_g04153</name>
</gene>
<keyword evidence="5" id="KW-0028">Amino-acid biosynthesis</keyword>
<evidence type="ECO:0000313" key="10">
    <source>
        <dbReference type="EMBL" id="TPX44974.1"/>
    </source>
</evidence>
<evidence type="ECO:0000313" key="11">
    <source>
        <dbReference type="Proteomes" id="UP000317494"/>
    </source>
</evidence>
<evidence type="ECO:0000256" key="4">
    <source>
        <dbReference type="ARBA" id="ARBA00022598"/>
    </source>
</evidence>
<dbReference type="InterPro" id="IPR048268">
    <property type="entry name" value="Arginosuc_syn_C"/>
</dbReference>
<evidence type="ECO:0000256" key="7">
    <source>
        <dbReference type="ARBA" id="ARBA00022840"/>
    </source>
</evidence>
<evidence type="ECO:0000256" key="8">
    <source>
        <dbReference type="SAM" id="Phobius"/>
    </source>
</evidence>
<dbReference type="EMBL" id="QEAN01000162">
    <property type="protein sequence ID" value="TPX44974.1"/>
    <property type="molecule type" value="Genomic_DNA"/>
</dbReference>
<feature type="transmembrane region" description="Helical" evidence="8">
    <location>
        <begin position="29"/>
        <end position="53"/>
    </location>
</feature>
<dbReference type="VEuPathDB" id="FungiDB:SeMB42_g04153"/>
<dbReference type="GO" id="GO:0005524">
    <property type="term" value="F:ATP binding"/>
    <property type="evidence" value="ECO:0007669"/>
    <property type="project" value="UniProtKB-KW"/>
</dbReference>
<comment type="pathway">
    <text evidence="1">Amino-acid biosynthesis; L-arginine biosynthesis; L-arginine from L-ornithine and carbamoyl phosphate: step 2/3.</text>
</comment>
<dbReference type="InterPro" id="IPR024074">
    <property type="entry name" value="AS_cat/multimer_dom_body"/>
</dbReference>
<evidence type="ECO:0000256" key="1">
    <source>
        <dbReference type="ARBA" id="ARBA00004967"/>
    </source>
</evidence>
<feature type="domain" description="Arginosuccinate synthase C-terminal" evidence="9">
    <location>
        <begin position="185"/>
        <end position="248"/>
    </location>
</feature>
<sequence>MMIRLGVMIKPPSQQCKHQDKHVQYIKICWIRVLIFFSRLCLVVLEVLVLMLVTPLFKVIKSRHGFPSSSLNRDLLNRVKCRVCLQSFVSTLDAPFTSDDEKQRRHPSMKFPAKIHLCLDDCVLWKSFECSIRSLNPKKFEALIVPTHVVAVCLSICSHYNELCYHACRLHFLLARFASHIDFSMTAITFKNGKPVEVRNLSDELTTHEDPLDLFLYLNQLGRKHGVGQIDIVKNRFIGIKSRGLVLCREAIGTYSVFSFFRSVRLKKQLLQSA</sequence>
<dbReference type="InterPro" id="IPR001518">
    <property type="entry name" value="Arginosuc_synth"/>
</dbReference>
<dbReference type="EC" id="6.3.4.5" evidence="2"/>
<proteinExistence type="predicted"/>
<name>A0A507D0J2_9FUNG</name>
<keyword evidence="7" id="KW-0067">ATP-binding</keyword>
<keyword evidence="6" id="KW-0547">Nucleotide-binding</keyword>
<dbReference type="Gene3D" id="3.90.1260.10">
    <property type="entry name" value="Argininosuccinate synthetase, chain A, domain 2"/>
    <property type="match status" value="1"/>
</dbReference>
<organism evidence="10 11">
    <name type="scientific">Synchytrium endobioticum</name>
    <dbReference type="NCBI Taxonomy" id="286115"/>
    <lineage>
        <taxon>Eukaryota</taxon>
        <taxon>Fungi</taxon>
        <taxon>Fungi incertae sedis</taxon>
        <taxon>Chytridiomycota</taxon>
        <taxon>Chytridiomycota incertae sedis</taxon>
        <taxon>Chytridiomycetes</taxon>
        <taxon>Synchytriales</taxon>
        <taxon>Synchytriaceae</taxon>
        <taxon>Synchytrium</taxon>
    </lineage>
</organism>
<accession>A0A507D0J2</accession>
<dbReference type="UniPathway" id="UPA00068">
    <property type="reaction ID" value="UER00113"/>
</dbReference>